<feature type="domain" description="DUF5610" evidence="1">
    <location>
        <begin position="34"/>
        <end position="143"/>
    </location>
</feature>
<protein>
    <recommendedName>
        <fullName evidence="1">DUF5610 domain-containing protein</fullName>
    </recommendedName>
</protein>
<name>A0A2S7XTN7_9GAMM</name>
<dbReference type="Pfam" id="PF18433">
    <property type="entry name" value="DUF5610"/>
    <property type="match status" value="1"/>
</dbReference>
<organism evidence="2 3">
    <name type="scientific">Chromatium okenii</name>
    <dbReference type="NCBI Taxonomy" id="61644"/>
    <lineage>
        <taxon>Bacteria</taxon>
        <taxon>Pseudomonadati</taxon>
        <taxon>Pseudomonadota</taxon>
        <taxon>Gammaproteobacteria</taxon>
        <taxon>Chromatiales</taxon>
        <taxon>Chromatiaceae</taxon>
        <taxon>Chromatium</taxon>
    </lineage>
</organism>
<dbReference type="RefSeq" id="WP_105072845.1">
    <property type="nucleotide sequence ID" value="NZ_PPGH01000018.1"/>
</dbReference>
<proteinExistence type="predicted"/>
<dbReference type="EMBL" id="PPGH01000018">
    <property type="protein sequence ID" value="PQJ97104.1"/>
    <property type="molecule type" value="Genomic_DNA"/>
</dbReference>
<dbReference type="InterPro" id="IPR041651">
    <property type="entry name" value="DUF5610"/>
</dbReference>
<sequence>MLTLQSTPQSVAQAATNAFNKPANERAHFSQSAQALARVQDALAREIPGMNVNALQKLNAQDYTPDKIAERISQFVARGLNNARAQGKSDAEVQSLYDSAMSGAEKGFKDAKEILKNLDLLNGSIGEQVQATEDQTFAALRKLSPSNSSASFTAMNSTSVAAAQRYQKAEDFQLTLQTKDGDTVKISFNRALDAQASLGISTDGTNNQAAVLDVNRSESTGYQFKVEGNLSTEEIDAIQNLVRDVGQVANQFFNGDVQQAFAQAPNIAFDDAQLSSMRLRLSRSEQTSAVAQYQQTQQLNNPAGQTIGKLARELSDSAKQPALDFLDQARAAVNQIMQGLVQQDYRFQTASSDQQANYQNNLARLLGISPEAMK</sequence>
<reference evidence="2 3" key="1">
    <citation type="submission" date="2018-01" db="EMBL/GenBank/DDBJ databases">
        <title>The complete genome sequence of Chromatium okenii LaCa, a purple sulfur bacterium with a turbulent life.</title>
        <authorList>
            <person name="Luedin S.M."/>
            <person name="Liechti N."/>
            <person name="Storelli N."/>
            <person name="Danza F."/>
            <person name="Wittwer M."/>
            <person name="Pothier J.F."/>
            <person name="Tonolla M.A."/>
        </authorList>
    </citation>
    <scope>NUCLEOTIDE SEQUENCE [LARGE SCALE GENOMIC DNA]</scope>
    <source>
        <strain evidence="2 3">LaCa</strain>
    </source>
</reference>
<accession>A0A2S7XTN7</accession>
<comment type="caution">
    <text evidence="2">The sequence shown here is derived from an EMBL/GenBank/DDBJ whole genome shotgun (WGS) entry which is preliminary data.</text>
</comment>
<evidence type="ECO:0000313" key="2">
    <source>
        <dbReference type="EMBL" id="PQJ97104.1"/>
    </source>
</evidence>
<evidence type="ECO:0000259" key="1">
    <source>
        <dbReference type="Pfam" id="PF18433"/>
    </source>
</evidence>
<dbReference type="Proteomes" id="UP000239936">
    <property type="component" value="Unassembled WGS sequence"/>
</dbReference>
<evidence type="ECO:0000313" key="3">
    <source>
        <dbReference type="Proteomes" id="UP000239936"/>
    </source>
</evidence>
<dbReference type="AlphaFoldDB" id="A0A2S7XTN7"/>
<dbReference type="Gene3D" id="1.10.132.90">
    <property type="match status" value="1"/>
</dbReference>
<gene>
    <name evidence="2" type="ORF">CXB77_03785</name>
</gene>
<dbReference type="OrthoDB" id="7366224at2"/>
<keyword evidence="3" id="KW-1185">Reference proteome</keyword>